<accession>A0A1H9K3M0</accession>
<sequence length="202" mass="22587">MNTKKKNPWKVAFFTLTATIFVIPIGFYAGLAYLNASHSQKEDQSTTNIKAPSEEYIQTDLSLTKEAFQKMMQTYLGDKLANGKVEVSDDIKISGTQKILGIDVAYALTTQPYVTEAGDLQLKITSINLSHIELPKTIVLSLLSTQVELPDFVEVDANNKLVELKLSELTLPKDIKILAKTCQLQDDKIVFTIFFKPELLKN</sequence>
<organism evidence="2 3">
    <name type="scientific">Granulicatella balaenopterae</name>
    <dbReference type="NCBI Taxonomy" id="137733"/>
    <lineage>
        <taxon>Bacteria</taxon>
        <taxon>Bacillati</taxon>
        <taxon>Bacillota</taxon>
        <taxon>Bacilli</taxon>
        <taxon>Lactobacillales</taxon>
        <taxon>Carnobacteriaceae</taxon>
        <taxon>Granulicatella</taxon>
    </lineage>
</organism>
<dbReference type="AlphaFoldDB" id="A0A1H9K3M0"/>
<dbReference type="STRING" id="137733.SAMN05421767_11150"/>
<protein>
    <submittedName>
        <fullName evidence="2">Uncharacterized protein YpmS</fullName>
    </submittedName>
</protein>
<feature type="transmembrane region" description="Helical" evidence="1">
    <location>
        <begin position="12"/>
        <end position="34"/>
    </location>
</feature>
<dbReference type="Proteomes" id="UP000198556">
    <property type="component" value="Unassembled WGS sequence"/>
</dbReference>
<dbReference type="InterPro" id="IPR018672">
    <property type="entry name" value="DUF2140"/>
</dbReference>
<dbReference type="RefSeq" id="WP_177159524.1">
    <property type="nucleotide sequence ID" value="NZ_FOGF01000011.1"/>
</dbReference>
<name>A0A1H9K3M0_9LACT</name>
<evidence type="ECO:0000256" key="1">
    <source>
        <dbReference type="SAM" id="Phobius"/>
    </source>
</evidence>
<keyword evidence="1" id="KW-0812">Transmembrane</keyword>
<dbReference type="Pfam" id="PF09911">
    <property type="entry name" value="DUF2140"/>
    <property type="match status" value="1"/>
</dbReference>
<keyword evidence="3" id="KW-1185">Reference proteome</keyword>
<evidence type="ECO:0000313" key="2">
    <source>
        <dbReference type="EMBL" id="SEQ93445.1"/>
    </source>
</evidence>
<evidence type="ECO:0000313" key="3">
    <source>
        <dbReference type="Proteomes" id="UP000198556"/>
    </source>
</evidence>
<reference evidence="2 3" key="1">
    <citation type="submission" date="2016-10" db="EMBL/GenBank/DDBJ databases">
        <authorList>
            <person name="de Groot N.N."/>
        </authorList>
    </citation>
    <scope>NUCLEOTIDE SEQUENCE [LARGE SCALE GENOMIC DNA]</scope>
    <source>
        <strain evidence="2 3">DSM 15827</strain>
    </source>
</reference>
<dbReference type="EMBL" id="FOGF01000011">
    <property type="protein sequence ID" value="SEQ93445.1"/>
    <property type="molecule type" value="Genomic_DNA"/>
</dbReference>
<proteinExistence type="predicted"/>
<keyword evidence="1" id="KW-1133">Transmembrane helix</keyword>
<keyword evidence="1" id="KW-0472">Membrane</keyword>
<gene>
    <name evidence="2" type="ORF">SAMN05421767_11150</name>
</gene>